<dbReference type="Proteomes" id="UP000018934">
    <property type="component" value="Chromosome"/>
</dbReference>
<evidence type="ECO:0000313" key="2">
    <source>
        <dbReference type="Proteomes" id="UP000018934"/>
    </source>
</evidence>
<organism evidence="1 2">
    <name type="scientific">Dehalobacter restrictus (strain DSM 9455 / PER-K23)</name>
    <dbReference type="NCBI Taxonomy" id="871738"/>
    <lineage>
        <taxon>Bacteria</taxon>
        <taxon>Bacillati</taxon>
        <taxon>Bacillota</taxon>
        <taxon>Clostridia</taxon>
        <taxon>Eubacteriales</taxon>
        <taxon>Desulfitobacteriaceae</taxon>
        <taxon>Dehalobacter</taxon>
    </lineage>
</organism>
<sequence length="77" mass="8941">MGNFQLNQFYVNFATKCIFPPKTCYIFEKMDELRNAYREALFSGSLNKKASLADLFSMSLFTSKANAEKERYTITFV</sequence>
<proteinExistence type="predicted"/>
<accession>A0ABN4BVS5</accession>
<reference evidence="1 2" key="1">
    <citation type="journal article" date="2013" name="Stand. Genomic Sci.">
        <title>Complete genome sequence of Dehalobacter restrictus PER-K23(T.).</title>
        <authorList>
            <person name="Kruse T."/>
            <person name="Maillard J."/>
            <person name="Goodwin L."/>
            <person name="Woyke T."/>
            <person name="Teshima H."/>
            <person name="Bruce D."/>
            <person name="Detter C."/>
            <person name="Tapia R."/>
            <person name="Han C."/>
            <person name="Huntemann M."/>
            <person name="Wei C.L."/>
            <person name="Han J."/>
            <person name="Chen A."/>
            <person name="Kyrpides N."/>
            <person name="Szeto E."/>
            <person name="Markowitz V."/>
            <person name="Ivanova N."/>
            <person name="Pagani I."/>
            <person name="Pati A."/>
            <person name="Pitluck S."/>
            <person name="Nolan M."/>
            <person name="Holliger C."/>
            <person name="Smidt H."/>
        </authorList>
    </citation>
    <scope>NUCLEOTIDE SEQUENCE [LARGE SCALE GENOMIC DNA]</scope>
    <source>
        <strain evidence="2">DSM 9455</strain>
    </source>
</reference>
<gene>
    <name evidence="1" type="ORF">DEHRE_04945</name>
</gene>
<name>A0ABN4BVS5_DEHRP</name>
<keyword evidence="2" id="KW-1185">Reference proteome</keyword>
<dbReference type="EMBL" id="CP007033">
    <property type="protein sequence ID" value="AHF11309.1"/>
    <property type="molecule type" value="Genomic_DNA"/>
</dbReference>
<evidence type="ECO:0000313" key="1">
    <source>
        <dbReference type="EMBL" id="AHF11309.1"/>
    </source>
</evidence>
<protein>
    <submittedName>
        <fullName evidence="1">Uncharacterized protein</fullName>
    </submittedName>
</protein>